<dbReference type="AlphaFoldDB" id="A0A5M3W2H5"/>
<keyword evidence="4" id="KW-0411">Iron-sulfur</keyword>
<dbReference type="SFLD" id="SFLDG01386">
    <property type="entry name" value="main_SPASM_domain-containing"/>
    <property type="match status" value="1"/>
</dbReference>
<evidence type="ECO:0000256" key="3">
    <source>
        <dbReference type="ARBA" id="ARBA00023004"/>
    </source>
</evidence>
<evidence type="ECO:0000256" key="2">
    <source>
        <dbReference type="ARBA" id="ARBA00022723"/>
    </source>
</evidence>
<dbReference type="Pfam" id="PF04055">
    <property type="entry name" value="Radical_SAM"/>
    <property type="match status" value="1"/>
</dbReference>
<comment type="caution">
    <text evidence="6">The sequence shown here is derived from an EMBL/GenBank/DDBJ whole genome shotgun (WGS) entry which is preliminary data.</text>
</comment>
<dbReference type="PANTHER" id="PTHR43273">
    <property type="entry name" value="ANAEROBIC SULFATASE-MATURATING ENZYME HOMOLOG ASLB-RELATED"/>
    <property type="match status" value="1"/>
</dbReference>
<dbReference type="NCBIfam" id="TIGR04269">
    <property type="entry name" value="SAM_SPASM_FxsB"/>
    <property type="match status" value="1"/>
</dbReference>
<keyword evidence="3" id="KW-0408">Iron</keyword>
<dbReference type="GO" id="GO:0051536">
    <property type="term" value="F:iron-sulfur cluster binding"/>
    <property type="evidence" value="ECO:0007669"/>
    <property type="project" value="UniProtKB-KW"/>
</dbReference>
<accession>A0A5M3W2H5</accession>
<dbReference type="PROSITE" id="PS51918">
    <property type="entry name" value="RADICAL_SAM"/>
    <property type="match status" value="1"/>
</dbReference>
<feature type="domain" description="Radical SAM core" evidence="5">
    <location>
        <begin position="29"/>
        <end position="261"/>
    </location>
</feature>
<dbReference type="CDD" id="cd01335">
    <property type="entry name" value="Radical_SAM"/>
    <property type="match status" value="1"/>
</dbReference>
<name>A0A5M3W2H5_9ACTN</name>
<keyword evidence="7" id="KW-1185">Reference proteome</keyword>
<evidence type="ECO:0000313" key="7">
    <source>
        <dbReference type="Proteomes" id="UP000334990"/>
    </source>
</evidence>
<dbReference type="InterPro" id="IPR026335">
    <property type="entry name" value="rSAM_SPASM_FxsB"/>
</dbReference>
<dbReference type="SUPFAM" id="SSF102114">
    <property type="entry name" value="Radical SAM enzymes"/>
    <property type="match status" value="1"/>
</dbReference>
<dbReference type="EMBL" id="BLAD01000059">
    <property type="protein sequence ID" value="GES02489.1"/>
    <property type="molecule type" value="Genomic_DNA"/>
</dbReference>
<dbReference type="Proteomes" id="UP000334990">
    <property type="component" value="Unassembled WGS sequence"/>
</dbReference>
<dbReference type="InterPro" id="IPR058240">
    <property type="entry name" value="rSAM_sf"/>
</dbReference>
<dbReference type="GO" id="GO:0016491">
    <property type="term" value="F:oxidoreductase activity"/>
    <property type="evidence" value="ECO:0007669"/>
    <property type="project" value="InterPro"/>
</dbReference>
<dbReference type="Gene3D" id="3.20.20.70">
    <property type="entry name" value="Aldolase class I"/>
    <property type="match status" value="1"/>
</dbReference>
<keyword evidence="2" id="KW-0479">Metal-binding</keyword>
<dbReference type="SFLD" id="SFLDG01072">
    <property type="entry name" value="dehydrogenase_like"/>
    <property type="match status" value="1"/>
</dbReference>
<dbReference type="InterPro" id="IPR023867">
    <property type="entry name" value="Sulphatase_maturase_rSAM"/>
</dbReference>
<organism evidence="6 7">
    <name type="scientific">Acrocarpospora corrugata</name>
    <dbReference type="NCBI Taxonomy" id="35763"/>
    <lineage>
        <taxon>Bacteria</taxon>
        <taxon>Bacillati</taxon>
        <taxon>Actinomycetota</taxon>
        <taxon>Actinomycetes</taxon>
        <taxon>Streptosporangiales</taxon>
        <taxon>Streptosporangiaceae</taxon>
        <taxon>Acrocarpospora</taxon>
    </lineage>
</organism>
<keyword evidence="1" id="KW-0949">S-adenosyl-L-methionine</keyword>
<evidence type="ECO:0000259" key="5">
    <source>
        <dbReference type="PROSITE" id="PS51918"/>
    </source>
</evidence>
<protein>
    <recommendedName>
        <fullName evidence="5">Radical SAM core domain-containing protein</fullName>
    </recommendedName>
</protein>
<reference evidence="6 7" key="1">
    <citation type="submission" date="2019-10" db="EMBL/GenBank/DDBJ databases">
        <title>Whole genome shotgun sequence of Acrocarpospora corrugata NBRC 13972.</title>
        <authorList>
            <person name="Ichikawa N."/>
            <person name="Kimura A."/>
            <person name="Kitahashi Y."/>
            <person name="Komaki H."/>
            <person name="Oguchi A."/>
        </authorList>
    </citation>
    <scope>NUCLEOTIDE SEQUENCE [LARGE SCALE GENOMIC DNA]</scope>
    <source>
        <strain evidence="6 7">NBRC 13972</strain>
    </source>
</reference>
<evidence type="ECO:0000313" key="6">
    <source>
        <dbReference type="EMBL" id="GES02489.1"/>
    </source>
</evidence>
<dbReference type="GO" id="GO:0046872">
    <property type="term" value="F:metal ion binding"/>
    <property type="evidence" value="ECO:0007669"/>
    <property type="project" value="UniProtKB-KW"/>
</dbReference>
<dbReference type="SFLD" id="SFLDS00029">
    <property type="entry name" value="Radical_SAM"/>
    <property type="match status" value="1"/>
</dbReference>
<evidence type="ECO:0000256" key="1">
    <source>
        <dbReference type="ARBA" id="ARBA00022691"/>
    </source>
</evidence>
<dbReference type="SFLD" id="SFLDG01067">
    <property type="entry name" value="SPASM/twitch_domain_containing"/>
    <property type="match status" value="1"/>
</dbReference>
<proteinExistence type="predicted"/>
<evidence type="ECO:0000256" key="4">
    <source>
        <dbReference type="ARBA" id="ARBA00023014"/>
    </source>
</evidence>
<dbReference type="InterPro" id="IPR007197">
    <property type="entry name" value="rSAM"/>
</dbReference>
<gene>
    <name evidence="6" type="ORF">Acor_45550</name>
</gene>
<sequence length="407" mass="44869">MSDEIAGQPQREWPATLTVEDLLADGWQPVPFRQFILKIHSRCNLACDYCYMYTHADQSWRDRPLVMAPRHVTATARRIAEHARAHTISPVRVILHGGEPLLAGPEYLVDLVHEIRAAAEPDVNIDFILQTNGIQLTRSFLGTFLNLGVRIGVSLDGGARDNDRHRRTLAGRGSYAAVARALRLLGEPEFRPIYGGILCTVDLVGDPVETYESLLAFTPPMIDLLLPHGTWADPPPGRTADPAVTPYADWLIAVFDRWYDEGDPPTRVRLFEEIIHLLFGGRSGVEAVGLTPSTLVVVETDGTIEQSDFLKVVGQGAAETGLNVVDHEFDRALFHPGVAARQLGLSGLSGQCQSCTFGQVCGGGLYPHRYRPGTGHRNPSVYCPDLYRLISHIRARLVHDLPMKSGH</sequence>
<dbReference type="RefSeq" id="WP_246238982.1">
    <property type="nucleotide sequence ID" value="NZ_BAAABN010000077.1"/>
</dbReference>
<dbReference type="InterPro" id="IPR013785">
    <property type="entry name" value="Aldolase_TIM"/>
</dbReference>
<dbReference type="PANTHER" id="PTHR43273:SF8">
    <property type="entry name" value="RADICAL SAM DOMAIN PROTEIN"/>
    <property type="match status" value="1"/>
</dbReference>